<comment type="caution">
    <text evidence="5">The sequence shown here is derived from an EMBL/GenBank/DDBJ whole genome shotgun (WGS) entry which is preliminary data.</text>
</comment>
<protein>
    <recommendedName>
        <fullName evidence="4">FLYWCH-type domain-containing protein</fullName>
    </recommendedName>
</protein>
<gene>
    <name evidence="5" type="ORF">ACJMK2_017327</name>
</gene>
<dbReference type="GO" id="GO:0008270">
    <property type="term" value="F:zinc ion binding"/>
    <property type="evidence" value="ECO:0007669"/>
    <property type="project" value="UniProtKB-KW"/>
</dbReference>
<dbReference type="Pfam" id="PF04500">
    <property type="entry name" value="FLYWCH"/>
    <property type="match status" value="1"/>
</dbReference>
<dbReference type="AlphaFoldDB" id="A0ABD3UWJ2"/>
<dbReference type="InterPro" id="IPR019786">
    <property type="entry name" value="Zinc_finger_PHD-type_CS"/>
</dbReference>
<dbReference type="Gene3D" id="3.30.40.10">
    <property type="entry name" value="Zinc/RING finger domain, C3HC4 (zinc finger)"/>
    <property type="match status" value="1"/>
</dbReference>
<organism evidence="5 6">
    <name type="scientific">Sinanodonta woodiana</name>
    <name type="common">Chinese pond mussel</name>
    <name type="synonym">Anodonta woodiana</name>
    <dbReference type="NCBI Taxonomy" id="1069815"/>
    <lineage>
        <taxon>Eukaryota</taxon>
        <taxon>Metazoa</taxon>
        <taxon>Spiralia</taxon>
        <taxon>Lophotrochozoa</taxon>
        <taxon>Mollusca</taxon>
        <taxon>Bivalvia</taxon>
        <taxon>Autobranchia</taxon>
        <taxon>Heteroconchia</taxon>
        <taxon>Palaeoheterodonta</taxon>
        <taxon>Unionida</taxon>
        <taxon>Unionoidea</taxon>
        <taxon>Unionidae</taxon>
        <taxon>Unioninae</taxon>
        <taxon>Sinanodonta</taxon>
    </lineage>
</organism>
<accession>A0ABD3UWJ2</accession>
<dbReference type="InterPro" id="IPR013083">
    <property type="entry name" value="Znf_RING/FYVE/PHD"/>
</dbReference>
<evidence type="ECO:0000256" key="3">
    <source>
        <dbReference type="ARBA" id="ARBA00022833"/>
    </source>
</evidence>
<evidence type="ECO:0000259" key="4">
    <source>
        <dbReference type="Pfam" id="PF04500"/>
    </source>
</evidence>
<evidence type="ECO:0000313" key="5">
    <source>
        <dbReference type="EMBL" id="KAL3853821.1"/>
    </source>
</evidence>
<evidence type="ECO:0000256" key="1">
    <source>
        <dbReference type="ARBA" id="ARBA00022723"/>
    </source>
</evidence>
<dbReference type="InterPro" id="IPR011011">
    <property type="entry name" value="Znf_FYVE_PHD"/>
</dbReference>
<dbReference type="Proteomes" id="UP001634394">
    <property type="component" value="Unassembled WGS sequence"/>
</dbReference>
<evidence type="ECO:0000256" key="2">
    <source>
        <dbReference type="ARBA" id="ARBA00022771"/>
    </source>
</evidence>
<dbReference type="PROSITE" id="PS01359">
    <property type="entry name" value="ZF_PHD_1"/>
    <property type="match status" value="1"/>
</dbReference>
<dbReference type="EMBL" id="JBJQND010000015">
    <property type="protein sequence ID" value="KAL3853821.1"/>
    <property type="molecule type" value="Genomic_DNA"/>
</dbReference>
<reference evidence="5 6" key="1">
    <citation type="submission" date="2024-11" db="EMBL/GenBank/DDBJ databases">
        <title>Chromosome-level genome assembly of the freshwater bivalve Anodonta woodiana.</title>
        <authorList>
            <person name="Chen X."/>
        </authorList>
    </citation>
    <scope>NUCLEOTIDE SEQUENCE [LARGE SCALE GENOMIC DNA]</scope>
    <source>
        <strain evidence="5">MN2024</strain>
        <tissue evidence="5">Gills</tissue>
    </source>
</reference>
<dbReference type="Gene3D" id="2.20.25.240">
    <property type="match status" value="1"/>
</dbReference>
<name>A0ABD3UWJ2_SINWO</name>
<evidence type="ECO:0000313" key="6">
    <source>
        <dbReference type="Proteomes" id="UP001634394"/>
    </source>
</evidence>
<keyword evidence="2" id="KW-0863">Zinc-finger</keyword>
<keyword evidence="3" id="KW-0862">Zinc</keyword>
<dbReference type="InterPro" id="IPR007588">
    <property type="entry name" value="Znf_FLYWCH"/>
</dbReference>
<feature type="domain" description="FLYWCH-type" evidence="4">
    <location>
        <begin position="178"/>
        <end position="234"/>
    </location>
</feature>
<sequence>MHYPCIQCTKEVTTRQQAVECDCCHQWQHRTCGTGNSLKMYKEALKLNFVCSPCCKEIVNLSMHQTTYVEPPALELSNSDVTHSWATVIPIAESTSMDDDPFLETTFIYNPGSSFDLPNRSFQPVHSVEQSTFDISNISMIQLHEEVQEKSLTDDSIKPESTTADVVTYTVVDKGTERGKRKLIASDGYTYTLKRQNKGITEWRCSIRNNVTACPVIIRQQSDSFIEPQQTHLHAAKPGVLTAVNIVKELRVKAVQDLFDPAQNIVDQLIQEQIDDEQPETSRPTYNNTIRNCSRYRERERPTDPSDLSFELDEEYLSTAITESFFRQDVIRKDNRHLIFATDYQLELLNREETFYQLLTVHIFLKSGEHMKQVPLVFIVMSGKNKKDYKKVFQALLRLIPRKASVKSFVADFESGIWKALRLVFDNQHITGFAFHWGQAVWRKLQEKCLQTTYTQRDALYKLCRKVFALVFLPAEQILSAFAKMKGKARTSALQEWMTYISDSVFGKSFRTNNNVEGWHSRLNRKARKSNLHFYLMITLL</sequence>
<keyword evidence="6" id="KW-1185">Reference proteome</keyword>
<dbReference type="PANTHER" id="PTHR20956">
    <property type="entry name" value="HEH2P"/>
    <property type="match status" value="1"/>
</dbReference>
<proteinExistence type="predicted"/>
<dbReference type="SUPFAM" id="SSF57903">
    <property type="entry name" value="FYVE/PHD zinc finger"/>
    <property type="match status" value="1"/>
</dbReference>
<dbReference type="PANTHER" id="PTHR20956:SF12">
    <property type="entry name" value="FLYWCH-TYPE DOMAIN-CONTAINING PROTEIN"/>
    <property type="match status" value="1"/>
</dbReference>
<keyword evidence="1" id="KW-0479">Metal-binding</keyword>